<keyword evidence="4 7" id="KW-1133">Transmembrane helix</keyword>
<dbReference type="PANTHER" id="PTHR42948">
    <property type="entry name" value="TRANSPORTER"/>
    <property type="match status" value="1"/>
</dbReference>
<dbReference type="AlphaFoldDB" id="A0A1H9QZH3"/>
<gene>
    <name evidence="8" type="ORF">SAMN02910429_00704</name>
</gene>
<protein>
    <recommendedName>
        <fullName evidence="6">Transporter</fullName>
    </recommendedName>
</protein>
<dbReference type="OrthoDB" id="9762833at2"/>
<keyword evidence="3 6" id="KW-0812">Transmembrane</keyword>
<evidence type="ECO:0000256" key="4">
    <source>
        <dbReference type="ARBA" id="ARBA00022989"/>
    </source>
</evidence>
<dbReference type="GO" id="GO:0016020">
    <property type="term" value="C:membrane"/>
    <property type="evidence" value="ECO:0007669"/>
    <property type="project" value="UniProtKB-SubCell"/>
</dbReference>
<proteinExistence type="inferred from homology"/>
<dbReference type="PROSITE" id="PS00610">
    <property type="entry name" value="NA_NEUROTRAN_SYMP_1"/>
    <property type="match status" value="1"/>
</dbReference>
<dbReference type="PRINTS" id="PR00176">
    <property type="entry name" value="NANEUSMPORT"/>
</dbReference>
<dbReference type="InterPro" id="IPR047218">
    <property type="entry name" value="YocR/YhdH-like"/>
</dbReference>
<evidence type="ECO:0000256" key="3">
    <source>
        <dbReference type="ARBA" id="ARBA00022692"/>
    </source>
</evidence>
<comment type="subcellular location">
    <subcellularLocation>
        <location evidence="1">Membrane</location>
        <topology evidence="1">Multi-pass membrane protein</topology>
    </subcellularLocation>
</comment>
<dbReference type="Pfam" id="PF00209">
    <property type="entry name" value="SNF"/>
    <property type="match status" value="2"/>
</dbReference>
<dbReference type="PANTHER" id="PTHR42948:SF1">
    <property type="entry name" value="TRANSPORTER"/>
    <property type="match status" value="1"/>
</dbReference>
<evidence type="ECO:0000313" key="9">
    <source>
        <dbReference type="Proteomes" id="UP000182471"/>
    </source>
</evidence>
<evidence type="ECO:0000256" key="2">
    <source>
        <dbReference type="ARBA" id="ARBA00022448"/>
    </source>
</evidence>
<name>A0A1H9QZH3_9FIRM</name>
<feature type="transmembrane region" description="Helical" evidence="7">
    <location>
        <begin position="347"/>
        <end position="370"/>
    </location>
</feature>
<feature type="transmembrane region" description="Helical" evidence="7">
    <location>
        <begin position="175"/>
        <end position="196"/>
    </location>
</feature>
<comment type="similarity">
    <text evidence="6">Belongs to the sodium:neurotransmitter symporter (SNF) (TC 2.A.22) family.</text>
</comment>
<dbReference type="InterPro" id="IPR037272">
    <property type="entry name" value="SNS_sf"/>
</dbReference>
<feature type="transmembrane region" description="Helical" evidence="7">
    <location>
        <begin position="12"/>
        <end position="30"/>
    </location>
</feature>
<feature type="transmembrane region" description="Helical" evidence="7">
    <location>
        <begin position="144"/>
        <end position="163"/>
    </location>
</feature>
<feature type="transmembrane region" description="Helical" evidence="7">
    <location>
        <begin position="390"/>
        <end position="412"/>
    </location>
</feature>
<keyword evidence="5 7" id="KW-0472">Membrane</keyword>
<feature type="transmembrane region" description="Helical" evidence="7">
    <location>
        <begin position="226"/>
        <end position="244"/>
    </location>
</feature>
<accession>A0A1H9QZH3</accession>
<evidence type="ECO:0000256" key="6">
    <source>
        <dbReference type="RuleBase" id="RU003732"/>
    </source>
</evidence>
<dbReference type="PROSITE" id="PS50267">
    <property type="entry name" value="NA_NEUROTRAN_SYMP_3"/>
    <property type="match status" value="1"/>
</dbReference>
<feature type="transmembrane region" description="Helical" evidence="7">
    <location>
        <begin position="433"/>
        <end position="451"/>
    </location>
</feature>
<feature type="transmembrane region" description="Helical" evidence="7">
    <location>
        <begin position="85"/>
        <end position="106"/>
    </location>
</feature>
<dbReference type="EMBL" id="FOGW01000007">
    <property type="protein sequence ID" value="SER65866.1"/>
    <property type="molecule type" value="Genomic_DNA"/>
</dbReference>
<keyword evidence="2 6" id="KW-0813">Transport</keyword>
<feature type="transmembrane region" description="Helical" evidence="7">
    <location>
        <begin position="42"/>
        <end position="64"/>
    </location>
</feature>
<dbReference type="Proteomes" id="UP000182471">
    <property type="component" value="Unassembled WGS sequence"/>
</dbReference>
<feature type="transmembrane region" description="Helical" evidence="7">
    <location>
        <begin position="256"/>
        <end position="281"/>
    </location>
</feature>
<dbReference type="RefSeq" id="WP_027421603.1">
    <property type="nucleotide sequence ID" value="NZ_FOGW01000007.1"/>
</dbReference>
<feature type="transmembrane region" description="Helical" evidence="7">
    <location>
        <begin position="306"/>
        <end position="327"/>
    </location>
</feature>
<dbReference type="SUPFAM" id="SSF161070">
    <property type="entry name" value="SNF-like"/>
    <property type="match status" value="1"/>
</dbReference>
<evidence type="ECO:0000313" key="8">
    <source>
        <dbReference type="EMBL" id="SER65866.1"/>
    </source>
</evidence>
<evidence type="ECO:0000256" key="1">
    <source>
        <dbReference type="ARBA" id="ARBA00004141"/>
    </source>
</evidence>
<evidence type="ECO:0000256" key="7">
    <source>
        <dbReference type="SAM" id="Phobius"/>
    </source>
</evidence>
<dbReference type="InterPro" id="IPR000175">
    <property type="entry name" value="Na/ntran_symport"/>
</dbReference>
<keyword evidence="6" id="KW-0769">Symport</keyword>
<dbReference type="CDD" id="cd10336">
    <property type="entry name" value="SLC6sbd_Tyt1-Like"/>
    <property type="match status" value="1"/>
</dbReference>
<dbReference type="GO" id="GO:0015293">
    <property type="term" value="F:symporter activity"/>
    <property type="evidence" value="ECO:0007669"/>
    <property type="project" value="UniProtKB-KW"/>
</dbReference>
<evidence type="ECO:0000256" key="5">
    <source>
        <dbReference type="ARBA" id="ARBA00023136"/>
    </source>
</evidence>
<dbReference type="NCBIfam" id="NF037979">
    <property type="entry name" value="Na_transp"/>
    <property type="match status" value="1"/>
</dbReference>
<sequence>MKRESLGSRLGFILLSAGCAIGIGNVWRFPYMVGKNGGGFFVLAYVFFLIALGVPIMTMEYAMGRSSKVSILPAYKKLEPKGSKWHIFGYFAMFGNYLILMFYSVVSGWMLRYFVLTVTGEFEGKNTVGVMAIYSKMMASPDVLIEYMVFTMIITVIVASAGLQAGVEKITKVMMLALIVIMLGLGVYATTLPNAAKGISFYLMPNVANIKKAGVGSVLYSALNQSFFTLSLGIGSMEIFGSYINKDRSLVGEAFLVAGLDTFVAIVAGLITIPACFSFGVEPGQGPSLIFITLPNVFMSLKGGRIIGSFFFLFMYFAALSTMIGVFENDVSFSIDNLGFSRKKAALIAGAVITIGSIPCALGFNVLSFIKPLKATNTIMDLEDFIVSNLLLPIGALITCIFCTSRYGWGFDKYFEEVNIGKGIKVSKIFKPYFKYVIPVIMLFLIVYGIISY</sequence>
<organism evidence="8 9">
    <name type="scientific">Lachnobacterium bovis</name>
    <dbReference type="NCBI Taxonomy" id="140626"/>
    <lineage>
        <taxon>Bacteria</taxon>
        <taxon>Bacillati</taxon>
        <taxon>Bacillota</taxon>
        <taxon>Clostridia</taxon>
        <taxon>Lachnospirales</taxon>
        <taxon>Lachnospiraceae</taxon>
        <taxon>Lachnobacterium</taxon>
    </lineage>
</organism>
<keyword evidence="9" id="KW-1185">Reference proteome</keyword>
<reference evidence="9" key="1">
    <citation type="submission" date="2016-10" db="EMBL/GenBank/DDBJ databases">
        <authorList>
            <person name="Varghese N."/>
            <person name="Submissions S."/>
        </authorList>
    </citation>
    <scope>NUCLEOTIDE SEQUENCE [LARGE SCALE GENOMIC DNA]</scope>
    <source>
        <strain evidence="9">S1b</strain>
    </source>
</reference>